<feature type="compositionally biased region" description="Basic residues" evidence="1">
    <location>
        <begin position="169"/>
        <end position="182"/>
    </location>
</feature>
<accession>A0A3Q0J6J8</accession>
<feature type="compositionally biased region" description="Basic and acidic residues" evidence="1">
    <location>
        <begin position="43"/>
        <end position="70"/>
    </location>
</feature>
<sequence>MVPKNLPDEQKEVRKNLSTDGLNQIESDPNFSMKKTGAKKNKEKKEKSGDKTGEKSSKASKDGESKEKDSAPGAAGEGESKDKEEVEEEPSEDLANEPDLDTSQLASEAITNELDNLSKYKEVTHCLTSEIPDQTPPNGVAESGGASGEEKPDAPAPSSETPSGEKKEHKPKSGAKANKKNSKAAGAQGGVGNRPDLPNVPTEVLRTVAERHSQGAMSPLIYQIYTHGQLFSQDNSSGFYSGGSSSYQGSSGRNSFHRGSRGGASSHVTQGGAGGKLEVAGVVVGQWGANYNFPAVPPSRGGSGLLMQPQMNSMGYYPGANYRSSRPSYNTMMRRRPIRVPPPVRRRIPSGVGSNKGNNSRQPGNSKPKPAGRGMTVVNPTTGETKLASDILDENKKVLTTGVSGKDETNAISNGETAPGQFDNDSVVTNGEVTAQT</sequence>
<feature type="region of interest" description="Disordered" evidence="1">
    <location>
        <begin position="125"/>
        <end position="200"/>
    </location>
</feature>
<feature type="region of interest" description="Disordered" evidence="1">
    <location>
        <begin position="1"/>
        <end position="111"/>
    </location>
</feature>
<organism evidence="2 3">
    <name type="scientific">Diaphorina citri</name>
    <name type="common">Asian citrus psyllid</name>
    <dbReference type="NCBI Taxonomy" id="121845"/>
    <lineage>
        <taxon>Eukaryota</taxon>
        <taxon>Metazoa</taxon>
        <taxon>Ecdysozoa</taxon>
        <taxon>Arthropoda</taxon>
        <taxon>Hexapoda</taxon>
        <taxon>Insecta</taxon>
        <taxon>Pterygota</taxon>
        <taxon>Neoptera</taxon>
        <taxon>Paraneoptera</taxon>
        <taxon>Hemiptera</taxon>
        <taxon>Sternorrhyncha</taxon>
        <taxon>Psylloidea</taxon>
        <taxon>Psyllidae</taxon>
        <taxon>Diaphorininae</taxon>
        <taxon>Diaphorina</taxon>
    </lineage>
</organism>
<name>A0A3Q0J6J8_DIACI</name>
<feature type="compositionally biased region" description="Basic residues" evidence="1">
    <location>
        <begin position="339"/>
        <end position="348"/>
    </location>
</feature>
<feature type="region of interest" description="Disordered" evidence="1">
    <location>
        <begin position="339"/>
        <end position="388"/>
    </location>
</feature>
<dbReference type="GeneID" id="103515655"/>
<feature type="compositionally biased region" description="Polar residues" evidence="1">
    <location>
        <begin position="423"/>
        <end position="437"/>
    </location>
</feature>
<evidence type="ECO:0000256" key="1">
    <source>
        <dbReference type="SAM" id="MobiDB-lite"/>
    </source>
</evidence>
<dbReference type="Proteomes" id="UP000079169">
    <property type="component" value="Unplaced"/>
</dbReference>
<feature type="region of interest" description="Disordered" evidence="1">
    <location>
        <begin position="400"/>
        <end position="437"/>
    </location>
</feature>
<feature type="compositionally biased region" description="Acidic residues" evidence="1">
    <location>
        <begin position="85"/>
        <end position="100"/>
    </location>
</feature>
<dbReference type="PaxDb" id="121845-A0A3Q0J6J8"/>
<feature type="compositionally biased region" description="Basic and acidic residues" evidence="1">
    <location>
        <begin position="1"/>
        <end position="17"/>
    </location>
</feature>
<feature type="compositionally biased region" description="Polar residues" evidence="1">
    <location>
        <begin position="101"/>
        <end position="111"/>
    </location>
</feature>
<reference evidence="3" key="1">
    <citation type="submission" date="2025-08" db="UniProtKB">
        <authorList>
            <consortium name="RefSeq"/>
        </authorList>
    </citation>
    <scope>IDENTIFICATION</scope>
</reference>
<evidence type="ECO:0000313" key="2">
    <source>
        <dbReference type="Proteomes" id="UP000079169"/>
    </source>
</evidence>
<protein>
    <submittedName>
        <fullName evidence="3">Lysozyme-like protein</fullName>
    </submittedName>
</protein>
<proteinExistence type="predicted"/>
<dbReference type="KEGG" id="dci:103515655"/>
<feature type="compositionally biased region" description="Polar residues" evidence="1">
    <location>
        <begin position="18"/>
        <end position="30"/>
    </location>
</feature>
<keyword evidence="2" id="KW-1185">Reference proteome</keyword>
<gene>
    <name evidence="3" type="primary">LOC103515655</name>
</gene>
<evidence type="ECO:0000313" key="3">
    <source>
        <dbReference type="RefSeq" id="XP_026684076.1"/>
    </source>
</evidence>
<feature type="compositionally biased region" description="Low complexity" evidence="1">
    <location>
        <begin position="240"/>
        <end position="254"/>
    </location>
</feature>
<dbReference type="RefSeq" id="XP_026684076.1">
    <property type="nucleotide sequence ID" value="XM_026828275.1"/>
</dbReference>
<feature type="region of interest" description="Disordered" evidence="1">
    <location>
        <begin position="240"/>
        <end position="273"/>
    </location>
</feature>
<dbReference type="AlphaFoldDB" id="A0A3Q0J6J8"/>
<feature type="compositionally biased region" description="Polar residues" evidence="1">
    <location>
        <begin position="352"/>
        <end position="365"/>
    </location>
</feature>